<evidence type="ECO:0000256" key="5">
    <source>
        <dbReference type="ARBA" id="ARBA00023136"/>
    </source>
</evidence>
<dbReference type="EMBL" id="GBEZ01016234">
    <property type="protein sequence ID" value="JAC69998.1"/>
    <property type="molecule type" value="Transcribed_RNA"/>
</dbReference>
<gene>
    <name evidence="6" type="ORF">TSPGSL018_5098</name>
</gene>
<dbReference type="GO" id="GO:0016757">
    <property type="term" value="F:glycosyltransferase activity"/>
    <property type="evidence" value="ECO:0007669"/>
    <property type="project" value="UniProtKB-KW"/>
</dbReference>
<evidence type="ECO:0000313" key="6">
    <source>
        <dbReference type="EMBL" id="JAC69998.1"/>
    </source>
</evidence>
<name>A0A061RDE2_9CHLO</name>
<keyword evidence="4 6" id="KW-0808">Transferase</keyword>
<evidence type="ECO:0000256" key="2">
    <source>
        <dbReference type="ARBA" id="ARBA00022475"/>
    </source>
</evidence>
<keyword evidence="5" id="KW-0472">Membrane</keyword>
<evidence type="ECO:0000256" key="4">
    <source>
        <dbReference type="ARBA" id="ARBA00022679"/>
    </source>
</evidence>
<evidence type="ECO:0000256" key="3">
    <source>
        <dbReference type="ARBA" id="ARBA00022676"/>
    </source>
</evidence>
<protein>
    <submittedName>
        <fullName evidence="6">Glycosyl transferase family 2</fullName>
    </submittedName>
</protein>
<proteinExistence type="predicted"/>
<organism evidence="6">
    <name type="scientific">Tetraselmis sp. GSL018</name>
    <dbReference type="NCBI Taxonomy" id="582737"/>
    <lineage>
        <taxon>Eukaryota</taxon>
        <taxon>Viridiplantae</taxon>
        <taxon>Chlorophyta</taxon>
        <taxon>core chlorophytes</taxon>
        <taxon>Chlorodendrophyceae</taxon>
        <taxon>Chlorodendrales</taxon>
        <taxon>Chlorodendraceae</taxon>
        <taxon>Tetraselmis</taxon>
    </lineage>
</organism>
<reference evidence="6" key="1">
    <citation type="submission" date="2014-05" db="EMBL/GenBank/DDBJ databases">
        <title>The transcriptome of the halophilic microalga Tetraselmis sp. GSL018 isolated from the Great Salt Lake, Utah.</title>
        <authorList>
            <person name="Jinkerson R.E."/>
            <person name="D'Adamo S."/>
            <person name="Posewitz M.C."/>
        </authorList>
    </citation>
    <scope>NUCLEOTIDE SEQUENCE</scope>
    <source>
        <strain evidence="6">GSL018</strain>
    </source>
</reference>
<dbReference type="PANTHER" id="PTHR43646:SF2">
    <property type="entry name" value="GLYCOSYLTRANSFERASE 2-LIKE DOMAIN-CONTAINING PROTEIN"/>
    <property type="match status" value="1"/>
</dbReference>
<keyword evidence="2" id="KW-1003">Cell membrane</keyword>
<accession>A0A061RDE2</accession>
<dbReference type="GO" id="GO:0005886">
    <property type="term" value="C:plasma membrane"/>
    <property type="evidence" value="ECO:0007669"/>
    <property type="project" value="UniProtKB-SubCell"/>
</dbReference>
<dbReference type="AlphaFoldDB" id="A0A061RDE2"/>
<keyword evidence="3" id="KW-0328">Glycosyltransferase</keyword>
<dbReference type="PANTHER" id="PTHR43646">
    <property type="entry name" value="GLYCOSYLTRANSFERASE"/>
    <property type="match status" value="1"/>
</dbReference>
<sequence length="216" mass="23593">MQLCRSLPPAPLPLQGMHAPFGSPSPLKRECSRLPGFMPAAAHHCSRRPSIRFPSLMSEAMDRASRAGRESTWGCFETIRFDAEGWSYRVIEQGARLRTRLLGLPYGDQGLFVRADVFAEMGGYGNMPLLEDADLAVRWLRRRSPMAVARAPVGTSARRYRLMGPWRTCLMNLCIMAGWAAGVPVPLLAGAYHGTGVRRGPPEAGAPRSDSGGTRG</sequence>
<comment type="subcellular location">
    <subcellularLocation>
        <location evidence="1">Cell membrane</location>
    </subcellularLocation>
</comment>
<evidence type="ECO:0000256" key="1">
    <source>
        <dbReference type="ARBA" id="ARBA00004236"/>
    </source>
</evidence>